<feature type="region of interest" description="Disordered" evidence="11">
    <location>
        <begin position="100"/>
        <end position="131"/>
    </location>
</feature>
<dbReference type="RefSeq" id="XP_458215.2">
    <property type="nucleotide sequence ID" value="XM_458215.1"/>
</dbReference>
<dbReference type="PROSITE" id="PS00108">
    <property type="entry name" value="PROTEIN_KINASE_ST"/>
    <property type="match status" value="1"/>
</dbReference>
<keyword evidence="4 9" id="KW-0547">Nucleotide-binding</keyword>
<feature type="compositionally biased region" description="Basic residues" evidence="11">
    <location>
        <begin position="1"/>
        <end position="15"/>
    </location>
</feature>
<feature type="binding site" evidence="9">
    <location>
        <position position="209"/>
    </location>
    <ligand>
        <name>ATP</name>
        <dbReference type="ChEBI" id="CHEBI:30616"/>
    </ligand>
</feature>
<dbReference type="Proteomes" id="UP000000599">
    <property type="component" value="Chromosome C"/>
</dbReference>
<dbReference type="InterPro" id="IPR008271">
    <property type="entry name" value="Ser/Thr_kinase_AS"/>
</dbReference>
<dbReference type="STRING" id="284592.Q6BUA4"/>
<dbReference type="InterPro" id="IPR000719">
    <property type="entry name" value="Prot_kinase_dom"/>
</dbReference>
<dbReference type="InterPro" id="IPR011009">
    <property type="entry name" value="Kinase-like_dom_sf"/>
</dbReference>
<dbReference type="PROSITE" id="PS00107">
    <property type="entry name" value="PROTEIN_KINASE_ATP"/>
    <property type="match status" value="1"/>
</dbReference>
<keyword evidence="10" id="KW-0175">Coiled coil</keyword>
<evidence type="ECO:0000256" key="7">
    <source>
        <dbReference type="ARBA" id="ARBA00047899"/>
    </source>
</evidence>
<evidence type="ECO:0000256" key="5">
    <source>
        <dbReference type="ARBA" id="ARBA00022777"/>
    </source>
</evidence>
<feature type="compositionally biased region" description="Polar residues" evidence="11">
    <location>
        <begin position="19"/>
        <end position="30"/>
    </location>
</feature>
<dbReference type="VEuPathDB" id="FungiDB:DEHA2C12430g"/>
<comment type="catalytic activity">
    <reaction evidence="8">
        <text>L-seryl-[protein] + ATP = O-phospho-L-seryl-[protein] + ADP + H(+)</text>
        <dbReference type="Rhea" id="RHEA:17989"/>
        <dbReference type="Rhea" id="RHEA-COMP:9863"/>
        <dbReference type="Rhea" id="RHEA-COMP:11604"/>
        <dbReference type="ChEBI" id="CHEBI:15378"/>
        <dbReference type="ChEBI" id="CHEBI:29999"/>
        <dbReference type="ChEBI" id="CHEBI:30616"/>
        <dbReference type="ChEBI" id="CHEBI:83421"/>
        <dbReference type="ChEBI" id="CHEBI:456216"/>
        <dbReference type="EC" id="2.7.11.1"/>
    </reaction>
</comment>
<accession>Q6BUA4</accession>
<feature type="region of interest" description="Disordered" evidence="11">
    <location>
        <begin position="438"/>
        <end position="487"/>
    </location>
</feature>
<dbReference type="AlphaFoldDB" id="Q6BUA4"/>
<comment type="catalytic activity">
    <reaction evidence="7">
        <text>L-threonyl-[protein] + ATP = O-phospho-L-threonyl-[protein] + ADP + H(+)</text>
        <dbReference type="Rhea" id="RHEA:46608"/>
        <dbReference type="Rhea" id="RHEA-COMP:11060"/>
        <dbReference type="Rhea" id="RHEA-COMP:11605"/>
        <dbReference type="ChEBI" id="CHEBI:15378"/>
        <dbReference type="ChEBI" id="CHEBI:30013"/>
        <dbReference type="ChEBI" id="CHEBI:30616"/>
        <dbReference type="ChEBI" id="CHEBI:61977"/>
        <dbReference type="ChEBI" id="CHEBI:456216"/>
        <dbReference type="EC" id="2.7.11.1"/>
    </reaction>
</comment>
<dbReference type="Pfam" id="PF00069">
    <property type="entry name" value="Pkinase"/>
    <property type="match status" value="1"/>
</dbReference>
<dbReference type="GO" id="GO:0030447">
    <property type="term" value="P:filamentous growth"/>
    <property type="evidence" value="ECO:0007669"/>
    <property type="project" value="UniProtKB-ARBA"/>
</dbReference>
<dbReference type="GO" id="GO:0006873">
    <property type="term" value="P:intracellular monoatomic ion homeostasis"/>
    <property type="evidence" value="ECO:0007669"/>
    <property type="project" value="EnsemblFungi"/>
</dbReference>
<dbReference type="OrthoDB" id="6513151at2759"/>
<dbReference type="SUPFAM" id="SSF56112">
    <property type="entry name" value="Protein kinase-like (PK-like)"/>
    <property type="match status" value="1"/>
</dbReference>
<dbReference type="SMART" id="SM00220">
    <property type="entry name" value="S_TKc"/>
    <property type="match status" value="1"/>
</dbReference>
<dbReference type="Gene3D" id="3.30.200.20">
    <property type="entry name" value="Phosphorylase Kinase, domain 1"/>
    <property type="match status" value="1"/>
</dbReference>
<sequence length="663" mass="75224">MPDRHKLKLFSHFKHPSQDDLSPSTSNQSHGGRKILGIHLGKHDSVESLSSPTLTNSSEHHTSNTVNSSQPQIHTNASKDDPNHSFMKANSMVELKRFFKPGRKNSVSKKNEQKTYNNQLHSPPAIAGANNNTTKDLSSTALATLINQTSTHLLNNASHVSASNKDPFTDDESTLVRKYGKLGKELGSGAGGSVRLIIRPSDSKTFAVKEFRPRRNTESLKDYTRKCTAEYCIGSTLKNPNIIKTIDILHENNRYFEIMEYAPIDFFAVVMSGKMSRHEINCCLKQILTGVSYIHSLGLAHRDLKLDNCVLTNDGILKIIDFGSAVIFRYPYDQHGNQKDSVHPCHGIVGSDPYLAPEVLKHSNSYNPQPVDLWSIAIIYCCMTLKRFPWKIPNADKDNSFKLYSMEDDNWHDYELSNECHKLLLQQRKLKNMIARSNRKKKALEGENAEEDFVEATQQENEQKPSEDDMRDDTKEASNDASERNLDGIEVLTEDKIQDILAQLKAIDDKLEQYEAKKNEMKLKFNEVKQEKQLESRQEYDNGEVHQNTSNSEKDRDSSSHHGKKKQSHKQIHGPYRLMRLLPHASRPIVRKMLQIDPHKRATLEEIMGDEFIKEIKCCTLKKFINTDDDGVPCTEEEEEVAVKGTPAHEHTLVSDNGEVINA</sequence>
<feature type="compositionally biased region" description="Basic and acidic residues" evidence="11">
    <location>
        <begin position="533"/>
        <end position="544"/>
    </location>
</feature>
<keyword evidence="2" id="KW-0723">Serine/threonine-protein kinase</keyword>
<dbReference type="GeneID" id="2899982"/>
<dbReference type="EMBL" id="CR382135">
    <property type="protein sequence ID" value="CAG86291.2"/>
    <property type="molecule type" value="Genomic_DNA"/>
</dbReference>
<dbReference type="GO" id="GO:0005524">
    <property type="term" value="F:ATP binding"/>
    <property type="evidence" value="ECO:0007669"/>
    <property type="project" value="UniProtKB-UniRule"/>
</dbReference>
<evidence type="ECO:0000256" key="1">
    <source>
        <dbReference type="ARBA" id="ARBA00012513"/>
    </source>
</evidence>
<feature type="region of interest" description="Disordered" evidence="11">
    <location>
        <begin position="1"/>
        <end position="33"/>
    </location>
</feature>
<feature type="region of interest" description="Disordered" evidence="11">
    <location>
        <begin position="533"/>
        <end position="576"/>
    </location>
</feature>
<keyword evidence="5" id="KW-0418">Kinase</keyword>
<dbReference type="GO" id="GO:0004674">
    <property type="term" value="F:protein serine/threonine kinase activity"/>
    <property type="evidence" value="ECO:0007669"/>
    <property type="project" value="UniProtKB-KW"/>
</dbReference>
<dbReference type="InParanoid" id="Q6BUA4"/>
<dbReference type="GO" id="GO:0005829">
    <property type="term" value="C:cytosol"/>
    <property type="evidence" value="ECO:0007669"/>
    <property type="project" value="TreeGrafter"/>
</dbReference>
<keyword evidence="6 9" id="KW-0067">ATP-binding</keyword>
<dbReference type="InterPro" id="IPR017441">
    <property type="entry name" value="Protein_kinase_ATP_BS"/>
</dbReference>
<dbReference type="FunCoup" id="Q6BUA4">
    <property type="interactions" value="310"/>
</dbReference>
<name>Q6BUA4_DEBHA</name>
<evidence type="ECO:0000256" key="3">
    <source>
        <dbReference type="ARBA" id="ARBA00022679"/>
    </source>
</evidence>
<dbReference type="OMA" id="EYAKKCT"/>
<dbReference type="eggNOG" id="KOG0590">
    <property type="taxonomic scope" value="Eukaryota"/>
</dbReference>
<dbReference type="KEGG" id="dha:DEHA2C12430g"/>
<feature type="compositionally biased region" description="Basic and acidic residues" evidence="11">
    <location>
        <begin position="461"/>
        <end position="487"/>
    </location>
</feature>
<evidence type="ECO:0000256" key="6">
    <source>
        <dbReference type="ARBA" id="ARBA00022840"/>
    </source>
</evidence>
<feature type="compositionally biased region" description="Basic residues" evidence="11">
    <location>
        <begin position="561"/>
        <end position="572"/>
    </location>
</feature>
<dbReference type="Gene3D" id="1.10.510.10">
    <property type="entry name" value="Transferase(Phosphotransferase) domain 1"/>
    <property type="match status" value="2"/>
</dbReference>
<gene>
    <name evidence="13" type="ordered locus">DEHA2C12430g</name>
</gene>
<feature type="compositionally biased region" description="Polar residues" evidence="11">
    <location>
        <begin position="47"/>
        <end position="76"/>
    </location>
</feature>
<evidence type="ECO:0000313" key="13">
    <source>
        <dbReference type="EMBL" id="CAG86291.2"/>
    </source>
</evidence>
<dbReference type="PANTHER" id="PTHR24343">
    <property type="entry name" value="SERINE/THREONINE KINASE"/>
    <property type="match status" value="1"/>
</dbReference>
<reference evidence="13 14" key="1">
    <citation type="journal article" date="2004" name="Nature">
        <title>Genome evolution in yeasts.</title>
        <authorList>
            <consortium name="Genolevures"/>
            <person name="Dujon B."/>
            <person name="Sherman D."/>
            <person name="Fischer G."/>
            <person name="Durrens P."/>
            <person name="Casaregola S."/>
            <person name="Lafontaine I."/>
            <person name="de Montigny J."/>
            <person name="Marck C."/>
            <person name="Neuveglise C."/>
            <person name="Talla E."/>
            <person name="Goffard N."/>
            <person name="Frangeul L."/>
            <person name="Aigle M."/>
            <person name="Anthouard V."/>
            <person name="Babour A."/>
            <person name="Barbe V."/>
            <person name="Barnay S."/>
            <person name="Blanchin S."/>
            <person name="Beckerich J.M."/>
            <person name="Beyne E."/>
            <person name="Bleykasten C."/>
            <person name="Boisrame A."/>
            <person name="Boyer J."/>
            <person name="Cattolico L."/>
            <person name="Confanioleri F."/>
            <person name="de Daruvar A."/>
            <person name="Despons L."/>
            <person name="Fabre E."/>
            <person name="Fairhead C."/>
            <person name="Ferry-Dumazet H."/>
            <person name="Groppi A."/>
            <person name="Hantraye F."/>
            <person name="Hennequin C."/>
            <person name="Jauniaux N."/>
            <person name="Joyet P."/>
            <person name="Kachouri R."/>
            <person name="Kerrest A."/>
            <person name="Koszul R."/>
            <person name="Lemaire M."/>
            <person name="Lesur I."/>
            <person name="Ma L."/>
            <person name="Muller H."/>
            <person name="Nicaud J.M."/>
            <person name="Nikolski M."/>
            <person name="Oztas S."/>
            <person name="Ozier-Kalogeropoulos O."/>
            <person name="Pellenz S."/>
            <person name="Potier S."/>
            <person name="Richard G.F."/>
            <person name="Straub M.L."/>
            <person name="Suleau A."/>
            <person name="Swennene D."/>
            <person name="Tekaia F."/>
            <person name="Wesolowski-Louvel M."/>
            <person name="Westhof E."/>
            <person name="Wirth B."/>
            <person name="Zeniou-Meyer M."/>
            <person name="Zivanovic I."/>
            <person name="Bolotin-Fukuhara M."/>
            <person name="Thierry A."/>
            <person name="Bouchier C."/>
            <person name="Caudron B."/>
            <person name="Scarpelli C."/>
            <person name="Gaillardin C."/>
            <person name="Weissenbach J."/>
            <person name="Wincker P."/>
            <person name="Souciet J.L."/>
        </authorList>
    </citation>
    <scope>NUCLEOTIDE SEQUENCE [LARGE SCALE GENOMIC DNA]</scope>
    <source>
        <strain evidence="14">ATCC 36239 / CBS 767 / BCRC 21394 / JCM 1990 / NBRC 0083 / IGC 2968</strain>
    </source>
</reference>
<proteinExistence type="predicted"/>
<dbReference type="PROSITE" id="PS50011">
    <property type="entry name" value="PROTEIN_KINASE_DOM"/>
    <property type="match status" value="1"/>
</dbReference>
<evidence type="ECO:0000313" key="14">
    <source>
        <dbReference type="Proteomes" id="UP000000599"/>
    </source>
</evidence>
<keyword evidence="3" id="KW-0808">Transferase</keyword>
<evidence type="ECO:0000256" key="10">
    <source>
        <dbReference type="SAM" id="Coils"/>
    </source>
</evidence>
<organism evidence="13 14">
    <name type="scientific">Debaryomyces hansenii (strain ATCC 36239 / CBS 767 / BCRC 21394 / JCM 1990 / NBRC 0083 / IGC 2968)</name>
    <name type="common">Yeast</name>
    <name type="synonym">Torulaspora hansenii</name>
    <dbReference type="NCBI Taxonomy" id="284592"/>
    <lineage>
        <taxon>Eukaryota</taxon>
        <taxon>Fungi</taxon>
        <taxon>Dikarya</taxon>
        <taxon>Ascomycota</taxon>
        <taxon>Saccharomycotina</taxon>
        <taxon>Pichiomycetes</taxon>
        <taxon>Debaryomycetaceae</taxon>
        <taxon>Debaryomyces</taxon>
    </lineage>
</organism>
<evidence type="ECO:0000256" key="11">
    <source>
        <dbReference type="SAM" id="MobiDB-lite"/>
    </source>
</evidence>
<evidence type="ECO:0000259" key="12">
    <source>
        <dbReference type="PROSITE" id="PS50011"/>
    </source>
</evidence>
<evidence type="ECO:0000256" key="9">
    <source>
        <dbReference type="PROSITE-ProRule" id="PRU10141"/>
    </source>
</evidence>
<feature type="domain" description="Protein kinase" evidence="12">
    <location>
        <begin position="180"/>
        <end position="613"/>
    </location>
</feature>
<keyword evidence="14" id="KW-1185">Reference proteome</keyword>
<evidence type="ECO:0000256" key="8">
    <source>
        <dbReference type="ARBA" id="ARBA00048679"/>
    </source>
</evidence>
<dbReference type="PANTHER" id="PTHR24343:SF137">
    <property type="entry name" value="SERINE_THREONINE-PROTEIN KINASE HRK1"/>
    <property type="match status" value="1"/>
</dbReference>
<feature type="coiled-coil region" evidence="10">
    <location>
        <begin position="497"/>
        <end position="531"/>
    </location>
</feature>
<feature type="region of interest" description="Disordered" evidence="11">
    <location>
        <begin position="46"/>
        <end position="85"/>
    </location>
</feature>
<evidence type="ECO:0000256" key="2">
    <source>
        <dbReference type="ARBA" id="ARBA00022527"/>
    </source>
</evidence>
<protein>
    <recommendedName>
        <fullName evidence="1">non-specific serine/threonine protein kinase</fullName>
        <ecNumber evidence="1">2.7.11.1</ecNumber>
    </recommendedName>
</protein>
<evidence type="ECO:0000256" key="4">
    <source>
        <dbReference type="ARBA" id="ARBA00022741"/>
    </source>
</evidence>
<dbReference type="EC" id="2.7.11.1" evidence="1"/>
<dbReference type="HOGENOM" id="CLU_000288_82_2_1"/>